<evidence type="ECO:0000313" key="32">
    <source>
        <dbReference type="EMBL" id="NGW66812.1"/>
    </source>
</evidence>
<dbReference type="EMBL" id="CACTWD010000010">
    <property type="protein sequence ID" value="CAA4690930.1"/>
    <property type="molecule type" value="Genomic_DNA"/>
</dbReference>
<comment type="pathway">
    <text evidence="2 11">Cofactor biosynthesis; thiamine diphosphate biosynthesis.</text>
</comment>
<evidence type="ECO:0000256" key="3">
    <source>
        <dbReference type="ARBA" id="ARBA00010264"/>
    </source>
</evidence>
<dbReference type="EMBL" id="CACTQT010000010">
    <property type="protein sequence ID" value="CAA4383592.1"/>
    <property type="molecule type" value="Genomic_DNA"/>
</dbReference>
<dbReference type="EMBL" id="LALJ01000010">
    <property type="protein sequence ID" value="KMR36811.1"/>
    <property type="molecule type" value="Genomic_DNA"/>
</dbReference>
<reference evidence="31 49" key="13">
    <citation type="submission" date="2020-02" db="EMBL/GenBank/DDBJ databases">
        <title>Novel Insights Into The Classification of Staphylococcal Beta-Lactamases In Relation To The Cefazolin Inoculum Effect.</title>
        <authorList>
            <person name="Carvajal L.P."/>
            <person name="Rincon S."/>
            <person name="Echeverri A."/>
            <person name="Porras J."/>
            <person name="Rios R."/>
            <person name="Ordonez K."/>
            <person name="Seas C."/>
            <person name="Gomez-Villegas S."/>
            <person name="Diaz L."/>
            <person name="Arias C.A."/>
            <person name="Reyes J."/>
        </authorList>
    </citation>
    <scope>NUCLEOTIDE SEQUENCE [LARGE SCALE GENOMIC DNA]</scope>
    <source>
        <strain evidence="31 49">UP127</strain>
    </source>
</reference>
<dbReference type="EMBL" id="JAALTR010000148">
    <property type="protein sequence ID" value="NGW66812.1"/>
    <property type="molecule type" value="Genomic_DNA"/>
</dbReference>
<dbReference type="Proteomes" id="UP000442696">
    <property type="component" value="Unassembled WGS sequence"/>
</dbReference>
<evidence type="ECO:0000313" key="15">
    <source>
        <dbReference type="EMBL" id="CAA4145721.1"/>
    </source>
</evidence>
<dbReference type="Pfam" id="PF03070">
    <property type="entry name" value="TENA_THI-4"/>
    <property type="match status" value="1"/>
</dbReference>
<reference evidence="54 55" key="11">
    <citation type="journal article" date="2020" name="J. Antimicrob. Chemother.">
        <title>Detection of heterogeneous vancomycin intermediate resistance in MRSA isolates from Latin America.</title>
        <authorList>
            <person name="Castro B.E."/>
            <person name="Berrio M."/>
            <person name="Vargas M.L."/>
            <person name="Carvajal L.P."/>
            <person name="Millan L.V."/>
            <person name="Rios R."/>
            <person name="Hernandez A.K."/>
            <person name="Rincon S."/>
            <person name="Cubides P."/>
            <person name="Forero E."/>
            <person name="Dinh A."/>
            <person name="Seas C."/>
            <person name="Munita J.M."/>
            <person name="Arias C.A."/>
            <person name="Reyes J."/>
            <person name="Diaz L."/>
        </authorList>
    </citation>
    <scope>NUCLEOTIDE SEQUENCE [LARGE SCALE GENOMIC DNA]</scope>
    <source>
        <strain evidence="33 54">UE1097</strain>
        <strain evidence="34 55">UP89</strain>
    </source>
</reference>
<evidence type="ECO:0000313" key="36">
    <source>
        <dbReference type="EMBL" id="TXL40673.1"/>
    </source>
</evidence>
<dbReference type="Proteomes" id="UP000478867">
    <property type="component" value="Unassembled WGS sequence"/>
</dbReference>
<reference evidence="40 41" key="10">
    <citation type="submission" date="2019-12" db="EMBL/GenBank/DDBJ databases">
        <authorList>
            <consortium name="Pathogen Informatics"/>
        </authorList>
    </citation>
    <scope>NUCLEOTIDE SEQUENCE [LARGE SCALE GENOMIC DNA]</scope>
    <source>
        <strain evidence="21 52">MOS105</strain>
        <strain evidence="22 53">MOS114</strain>
        <strain evidence="23">NCTC13131</strain>
        <strain evidence="15 43">S040_N01_C01</strain>
        <strain evidence="14 41">S087_N01_C01</strain>
        <strain evidence="20 51">SG160</strain>
        <strain evidence="18 46">T012_N10_C04</strain>
        <strain evidence="16 40">T012_N16_C08</strain>
        <strain evidence="17 42">T065_N03_C06</strain>
        <strain evidence="19 45">T197_A02_C01</strain>
    </source>
</reference>
<protein>
    <recommendedName>
        <fullName evidence="6 11">Aminopyrimidine aminohydrolase</fullName>
        <ecNumber evidence="5 11">3.5.99.2</ecNumber>
    </recommendedName>
</protein>
<evidence type="ECO:0000256" key="5">
    <source>
        <dbReference type="ARBA" id="ARBA00012684"/>
    </source>
</evidence>
<dbReference type="Proteomes" id="UP000507402">
    <property type="component" value="Unassembled WGS sequence"/>
</dbReference>
<name>A0A0D6H8Z6_STAAU</name>
<evidence type="ECO:0000313" key="25">
    <source>
        <dbReference type="EMBL" id="KMR36811.1"/>
    </source>
</evidence>
<dbReference type="PANTHER" id="PTHR43198">
    <property type="entry name" value="BIFUNCTIONAL TH2 PROTEIN"/>
    <property type="match status" value="1"/>
</dbReference>
<evidence type="ECO:0000256" key="1">
    <source>
        <dbReference type="ARBA" id="ARBA00001881"/>
    </source>
</evidence>
<dbReference type="InterPro" id="IPR016084">
    <property type="entry name" value="Haem_Oase-like_multi-hlx"/>
</dbReference>
<gene>
    <name evidence="13" type="primary">tenA</name>
    <name evidence="27" type="ORF">ACR79_10670</name>
    <name evidence="13" type="ORF">CNH36_11765</name>
    <name evidence="36" type="ORF">DQU50_14595</name>
    <name evidence="35" type="ORF">EIG94_04300</name>
    <name evidence="26" type="ORF">EP54_10965</name>
    <name evidence="25" type="ORF">EQ90_06860</name>
    <name evidence="31" type="ORF">G0Z31_05780</name>
    <name evidence="32" type="ORF">G6Y24_04780</name>
    <name evidence="29" type="ORF">GO814_01170</name>
    <name evidence="30" type="ORF">GO942_06400</name>
    <name evidence="33" type="ORF">GQX37_08475</name>
    <name evidence="34" type="ORF">GQX52_10635</name>
    <name evidence="28" type="ORF">LB359_05045</name>
    <name evidence="24" type="ORF">M1K003_2212</name>
    <name evidence="23" type="ORF">NCTC13131_01429</name>
    <name evidence="14" type="ORF">SAMEA1029512_01832</name>
    <name evidence="15" type="ORF">SAMEA1029528_02143</name>
    <name evidence="16" type="ORF">SAMEA2078260_01888</name>
    <name evidence="18" type="ORF">SAMEA2078588_01859</name>
    <name evidence="19" type="ORF">SAMEA2080344_01827</name>
    <name evidence="17" type="ORF">SAMEA2081063_01842</name>
    <name evidence="20" type="ORF">SAMEA4008575_00629</name>
    <name evidence="21" type="ORF">SAMEA70146418_02242</name>
    <name evidence="22" type="ORF">SAMEA70153168_02377</name>
</gene>
<dbReference type="NCBIfam" id="TIGR04306">
    <property type="entry name" value="salvage_TenA"/>
    <property type="match status" value="1"/>
</dbReference>
<dbReference type="InterPro" id="IPR004305">
    <property type="entry name" value="Thiaminase-2/PQQC"/>
</dbReference>
<dbReference type="Proteomes" id="UP000251686">
    <property type="component" value="Unassembled WGS sequence"/>
</dbReference>
<evidence type="ECO:0000313" key="41">
    <source>
        <dbReference type="Proteomes" id="UP000442782"/>
    </source>
</evidence>
<reference evidence="28" key="14">
    <citation type="journal article" date="2021" name="Front Med (Lausanne)">
        <title>The Prevalence and Determinants of Fusidic Acid Resistance Among Methicillin-Resistant Staphylococcus aureus Clinical Isolates in China.</title>
        <authorList>
            <person name="Zhao H."/>
            <person name="Wang X."/>
            <person name="Wang B."/>
            <person name="Xu Y."/>
            <person name="Rao L."/>
            <person name="Wan B."/>
            <person name="Guo Y."/>
            <person name="Wu X."/>
            <person name="Yu J."/>
            <person name="Chen L."/>
            <person name="Li M."/>
            <person name="Yu F."/>
        </authorList>
    </citation>
    <scope>NUCLEOTIDE SEQUENCE</scope>
    <source>
        <strain evidence="28">NC-4</strain>
    </source>
</reference>
<evidence type="ECO:0000313" key="20">
    <source>
        <dbReference type="EMBL" id="CAC5779067.1"/>
    </source>
</evidence>
<reference evidence="38" key="4">
    <citation type="submission" date="2017-08" db="EMBL/GenBank/DDBJ databases">
        <title>Protection against atopic dermatitis through acquisition of Staphylococcus quorum-sensing agr mutations in the skin.</title>
        <authorList>
            <person name="Nakamura Y."/>
            <person name="Takahashi H."/>
            <person name="Takaya A."/>
            <person name="Inoue Y."/>
            <person name="Katayama Y."/>
            <person name="Kusuya Y."/>
            <person name="Shoji T."/>
            <person name="Takada S."/>
            <person name="Nakagawa S."/>
            <person name="Oguma R."/>
            <person name="Ozawa N."/>
            <person name="Yamaide F."/>
            <person name="Suzuki S."/>
            <person name="Villaruz A."/>
            <person name="Otto M."/>
            <person name="Matsue H."/>
            <person name="Nunez G."/>
            <person name="Shimojo N."/>
        </authorList>
    </citation>
    <scope>NUCLEOTIDE SEQUENCE [LARGE SCALE GENOMIC DNA]</scope>
    <source>
        <strain evidence="38">M1K003</strain>
    </source>
</reference>
<evidence type="ECO:0000313" key="52">
    <source>
        <dbReference type="Proteomes" id="UP000507112"/>
    </source>
</evidence>
<dbReference type="SUPFAM" id="SSF48613">
    <property type="entry name" value="Heme oxygenase-like"/>
    <property type="match status" value="1"/>
</dbReference>
<evidence type="ECO:0000256" key="2">
    <source>
        <dbReference type="ARBA" id="ARBA00004948"/>
    </source>
</evidence>
<dbReference type="KEGG" id="saur:SABB_02420"/>
<accession>A0A0D6H8Z6</accession>
<evidence type="ECO:0000313" key="14">
    <source>
        <dbReference type="EMBL" id="CAA4136109.1"/>
    </source>
</evidence>
<comment type="catalytic activity">
    <reaction evidence="1 11">
        <text>4-amino-5-aminomethyl-2-methylpyrimidine + H2O = 4-amino-5-hydroxymethyl-2-methylpyrimidine + NH4(+)</text>
        <dbReference type="Rhea" id="RHEA:31799"/>
        <dbReference type="ChEBI" id="CHEBI:15377"/>
        <dbReference type="ChEBI" id="CHEBI:16892"/>
        <dbReference type="ChEBI" id="CHEBI:28938"/>
        <dbReference type="ChEBI" id="CHEBI:63416"/>
        <dbReference type="EC" id="3.5.99.2"/>
    </reaction>
</comment>
<reference evidence="13 37" key="5">
    <citation type="submission" date="2017-09" db="EMBL/GenBank/DDBJ databases">
        <title>A single nucleotide polymorphism in the Staphylococcus aureus virulence regulator SaeR abolishes pathogenesis.</title>
        <authorList>
            <person name="Copin R.J."/>
            <person name="Sause W."/>
            <person name="Shopsin B."/>
            <person name="Torres V.J."/>
        </authorList>
    </citation>
    <scope>NUCLEOTIDE SEQUENCE [LARGE SCALE GENOMIC DNA]</scope>
    <source>
        <strain evidence="37">Newman</strain>
        <strain evidence="13">Newman_D2C</strain>
    </source>
</reference>
<dbReference type="EMBL" id="QNXF01000003">
    <property type="protein sequence ID" value="TXL40673.1"/>
    <property type="molecule type" value="Genomic_DNA"/>
</dbReference>
<dbReference type="AlphaFoldDB" id="A0A0D6H8Z6"/>
<evidence type="ECO:0000313" key="19">
    <source>
        <dbReference type="EMBL" id="CAA6365015.1"/>
    </source>
</evidence>
<evidence type="ECO:0000313" key="18">
    <source>
        <dbReference type="EMBL" id="CAA6098304.1"/>
    </source>
</evidence>
<evidence type="ECO:0000313" key="42">
    <source>
        <dbReference type="Proteomes" id="UP000443506"/>
    </source>
</evidence>
<feature type="domain" description="Thiaminase-2/PQQC" evidence="12">
    <location>
        <begin position="9"/>
        <end position="217"/>
    </location>
</feature>
<evidence type="ECO:0000313" key="27">
    <source>
        <dbReference type="EMBL" id="KSA79576.1"/>
    </source>
</evidence>
<dbReference type="InterPro" id="IPR027574">
    <property type="entry name" value="Thiaminase_II"/>
</dbReference>
<evidence type="ECO:0000313" key="24">
    <source>
        <dbReference type="EMBL" id="GBV21205.1"/>
    </source>
</evidence>
<evidence type="ECO:0000313" key="38">
    <source>
        <dbReference type="Proteomes" id="UP000265645"/>
    </source>
</evidence>
<dbReference type="Proteomes" id="UP000451682">
    <property type="component" value="Unassembled WGS sequence"/>
</dbReference>
<dbReference type="EMBL" id="JAAJIY010000013">
    <property type="protein sequence ID" value="NGK21026.1"/>
    <property type="molecule type" value="Genomic_DNA"/>
</dbReference>
<evidence type="ECO:0000313" key="29">
    <source>
        <dbReference type="EMBL" id="MVK33756.1"/>
    </source>
</evidence>
<dbReference type="Proteomes" id="UP000473113">
    <property type="component" value="Unassembled WGS sequence"/>
</dbReference>
<dbReference type="EMBL" id="WPXC01000012">
    <property type="protein sequence ID" value="MVM10319.1"/>
    <property type="molecule type" value="Genomic_DNA"/>
</dbReference>
<reference evidence="32 48" key="12">
    <citation type="submission" date="2020-02" db="EMBL/GenBank/DDBJ databases">
        <title>Detection of Heterogeneous Vancomycin Intermediate Resistance in Methicillin Resistant Staphylococcus aureus Isolates from Latin-America.</title>
        <authorList>
            <person name="Castro-Cardozo B."/>
            <person name="Berrio M."/>
            <person name="Vargas M.L."/>
            <person name="Carvajal L.P."/>
            <person name="Millan L.V."/>
            <person name="Rios R."/>
            <person name="Hernandez A."/>
            <person name="Rincon S.L."/>
            <person name="Cubides P."/>
            <person name="Forero E."/>
            <person name="Dinh A."/>
            <person name="Seas C."/>
            <person name="Munita J.M."/>
            <person name="Arias C.A."/>
            <person name="Reyes J."/>
            <person name="Diaz L."/>
        </authorList>
    </citation>
    <scope>NUCLEOTIDE SEQUENCE [LARGE SCALE GENOMIC DNA]</scope>
    <source>
        <strain evidence="32 48">UG255</strain>
    </source>
</reference>
<dbReference type="PANTHER" id="PTHR43198:SF2">
    <property type="entry name" value="SI:CH1073-67J19.1-RELATED"/>
    <property type="match status" value="1"/>
</dbReference>
<dbReference type="GO" id="GO:0009229">
    <property type="term" value="P:thiamine diphosphate biosynthetic process"/>
    <property type="evidence" value="ECO:0007669"/>
    <property type="project" value="UniProtKB-UniPathway"/>
</dbReference>
<evidence type="ECO:0000313" key="28">
    <source>
        <dbReference type="EMBL" id="MCE3361725.1"/>
    </source>
</evidence>
<dbReference type="EMBL" id="JAIUEN010000029">
    <property type="protein sequence ID" value="MCE3361725.1"/>
    <property type="molecule type" value="Genomic_DNA"/>
</dbReference>
<reference evidence="28" key="15">
    <citation type="submission" date="2023-08" db="EMBL/GenBank/DDBJ databases">
        <authorList>
            <person name="Zhao H."/>
            <person name="Wang X."/>
        </authorList>
    </citation>
    <scope>NUCLEOTIDE SEQUENCE</scope>
    <source>
        <strain evidence="28">NC-4</strain>
    </source>
</reference>
<dbReference type="EMBL" id="CAIIGD010000008">
    <property type="protein sequence ID" value="CAC8227984.1"/>
    <property type="molecule type" value="Genomic_DNA"/>
</dbReference>
<evidence type="ECO:0000313" key="51">
    <source>
        <dbReference type="Proteomes" id="UP000505390"/>
    </source>
</evidence>
<evidence type="ECO:0000256" key="8">
    <source>
        <dbReference type="ARBA" id="ARBA00022977"/>
    </source>
</evidence>
<reference evidence="26" key="1">
    <citation type="journal article" date="2015" name="J. Infect. Dis.">
        <title>Parallel Epidemics of Community-Associated Methicillin-Resistant Staphylococcus aureus USA300 Infection in North and South America.</title>
        <authorList>
            <person name="Planet P.J."/>
            <person name="Diaz L."/>
            <person name="Kolokotronis S.O."/>
            <person name="Narechania A."/>
            <person name="Reyes J."/>
            <person name="Xing G."/>
            <person name="Rincon S."/>
            <person name="Smith H."/>
            <person name="Panesso D."/>
            <person name="Ryan C."/>
            <person name="Smith D.P."/>
            <person name="Guzman M."/>
            <person name="Zurita J."/>
            <person name="Sebra R."/>
            <person name="Deikus G."/>
            <person name="Nolan R.L."/>
            <person name="Tenover F.C."/>
            <person name="Weinstock G.M."/>
            <person name="Robinson D.A."/>
            <person name="Arias C.A."/>
        </authorList>
    </citation>
    <scope>NUCLEOTIDE SEQUENCE</scope>
    <source>
        <strain evidence="25">CA15</strain>
        <strain evidence="26">M121</strain>
    </source>
</reference>
<dbReference type="Proteomes" id="UP000505390">
    <property type="component" value="Unassembled WGS sequence"/>
</dbReference>
<dbReference type="EMBL" id="CACTPI010000009">
    <property type="protein sequence ID" value="CAA4145721.1"/>
    <property type="molecule type" value="Genomic_DNA"/>
</dbReference>
<dbReference type="Proteomes" id="UP000443506">
    <property type="component" value="Unassembled WGS sequence"/>
</dbReference>
<dbReference type="GO" id="GO:0005829">
    <property type="term" value="C:cytosol"/>
    <property type="evidence" value="ECO:0007669"/>
    <property type="project" value="TreeGrafter"/>
</dbReference>
<evidence type="ECO:0000313" key="47">
    <source>
        <dbReference type="Proteomes" id="UP000471199"/>
    </source>
</evidence>
<dbReference type="InterPro" id="IPR050967">
    <property type="entry name" value="Thiamine_Salvage_TenA"/>
</dbReference>
<evidence type="ECO:0000313" key="53">
    <source>
        <dbReference type="Proteomes" id="UP000507402"/>
    </source>
</evidence>
<evidence type="ECO:0000313" key="22">
    <source>
        <dbReference type="EMBL" id="CAC8251567.1"/>
    </source>
</evidence>
<comment type="similarity">
    <text evidence="3 11">Belongs to the TenA family.</text>
</comment>
<organism evidence="26">
    <name type="scientific">Staphylococcus aureus</name>
    <dbReference type="NCBI Taxonomy" id="1280"/>
    <lineage>
        <taxon>Bacteria</taxon>
        <taxon>Bacillati</taxon>
        <taxon>Bacillota</taxon>
        <taxon>Bacilli</taxon>
        <taxon>Bacillales</taxon>
        <taxon>Staphylococcaceae</taxon>
        <taxon>Staphylococcus</taxon>
    </lineage>
</organism>
<dbReference type="RefSeq" id="WP_000396077.1">
    <property type="nucleotide sequence ID" value="NC_021670.1"/>
</dbReference>
<evidence type="ECO:0000256" key="9">
    <source>
        <dbReference type="ARBA" id="ARBA00045954"/>
    </source>
</evidence>
<dbReference type="Proteomes" id="UP000547874">
    <property type="component" value="Unassembled WGS sequence"/>
</dbReference>
<evidence type="ECO:0000313" key="46">
    <source>
        <dbReference type="Proteomes" id="UP000459702"/>
    </source>
</evidence>
<comment type="catalytic activity">
    <reaction evidence="10 11">
        <text>thiamine + H2O = 5-(2-hydroxyethyl)-4-methylthiazole + 4-amino-5-hydroxymethyl-2-methylpyrimidine + H(+)</text>
        <dbReference type="Rhea" id="RHEA:17509"/>
        <dbReference type="ChEBI" id="CHEBI:15377"/>
        <dbReference type="ChEBI" id="CHEBI:15378"/>
        <dbReference type="ChEBI" id="CHEBI:16892"/>
        <dbReference type="ChEBI" id="CHEBI:17957"/>
        <dbReference type="ChEBI" id="CHEBI:18385"/>
        <dbReference type="EC" id="3.5.99.2"/>
    </reaction>
</comment>
<evidence type="ECO:0000313" key="23">
    <source>
        <dbReference type="EMBL" id="CAD7353912.1"/>
    </source>
</evidence>
<dbReference type="Proteomes" id="UP000459586">
    <property type="component" value="Unassembled WGS sequence"/>
</dbReference>
<dbReference type="EMBL" id="CACUNS010000010">
    <property type="protein sequence ID" value="CAA6098304.1"/>
    <property type="molecule type" value="Genomic_DNA"/>
</dbReference>
<dbReference type="GO" id="GO:0009228">
    <property type="term" value="P:thiamine biosynthetic process"/>
    <property type="evidence" value="ECO:0007669"/>
    <property type="project" value="UniProtKB-KW"/>
</dbReference>
<dbReference type="EMBL" id="JAANDN010000096">
    <property type="protein sequence ID" value="NUY69076.1"/>
    <property type="molecule type" value="Genomic_DNA"/>
</dbReference>
<reference evidence="27" key="3">
    <citation type="journal article" date="2016" name="J. Infect. Dis.">
        <title>Comparative Genomics of Community-Associated Methicillin-Resistant Staphylococcus aureus Shows the Emergence of Clone ST8-USA300 in Geneva, Switzerland.</title>
        <authorList>
            <person name="Von Dach E."/>
            <person name="Diene S.M."/>
            <person name="Fankhauser C."/>
            <person name="Schrenzel J."/>
            <person name="Harbarth S."/>
            <person name="Francois P."/>
        </authorList>
    </citation>
    <scope>NUCLEOTIDE SEQUENCE</scope>
    <source>
        <strain evidence="27">MRSA_S26</strain>
    </source>
</reference>
<dbReference type="EMBL" id="CACURZ010000009">
    <property type="protein sequence ID" value="CAA6365015.1"/>
    <property type="molecule type" value="Genomic_DNA"/>
</dbReference>
<dbReference type="Gene3D" id="1.20.910.10">
    <property type="entry name" value="Heme oxygenase-like"/>
    <property type="match status" value="1"/>
</dbReference>
<dbReference type="EMBL" id="WPTS01000011">
    <property type="protein sequence ID" value="MVK33756.1"/>
    <property type="molecule type" value="Genomic_DNA"/>
</dbReference>
<dbReference type="Proteomes" id="UP001200271">
    <property type="component" value="Unassembled WGS sequence"/>
</dbReference>
<dbReference type="Proteomes" id="UP000265645">
    <property type="component" value="Unassembled WGS sequence"/>
</dbReference>
<evidence type="ECO:0000313" key="43">
    <source>
        <dbReference type="Proteomes" id="UP000443708"/>
    </source>
</evidence>
<evidence type="ECO:0000313" key="37">
    <source>
        <dbReference type="Proteomes" id="UP000217245"/>
    </source>
</evidence>
<evidence type="ECO:0000313" key="21">
    <source>
        <dbReference type="EMBL" id="CAC8227984.1"/>
    </source>
</evidence>
<dbReference type="FunFam" id="1.20.910.10:FF:000010">
    <property type="entry name" value="Aminopyrimidine aminohydrolase"/>
    <property type="match status" value="1"/>
</dbReference>
<evidence type="ECO:0000256" key="11">
    <source>
        <dbReference type="RuleBase" id="RU363093"/>
    </source>
</evidence>
<dbReference type="Proteomes" id="UP000471199">
    <property type="component" value="Unassembled WGS sequence"/>
</dbReference>
<dbReference type="Proteomes" id="UP000478431">
    <property type="component" value="Unassembled WGS sequence"/>
</dbReference>
<dbReference type="EMBL" id="CAIIGN010000010">
    <property type="protein sequence ID" value="CAC8251567.1"/>
    <property type="molecule type" value="Genomic_DNA"/>
</dbReference>
<evidence type="ECO:0000313" key="34">
    <source>
        <dbReference type="EMBL" id="NUY69076.1"/>
    </source>
</evidence>
<dbReference type="OMA" id="SAHHYIR"/>
<accession>A0A1E8WV65</accession>
<evidence type="ECO:0000313" key="30">
    <source>
        <dbReference type="EMBL" id="MVM10319.1"/>
    </source>
</evidence>
<evidence type="ECO:0000313" key="26">
    <source>
        <dbReference type="EMBL" id="KMR56460.1"/>
    </source>
</evidence>
<dbReference type="EMBL" id="CACTOE010000012">
    <property type="protein sequence ID" value="CAA4136109.1"/>
    <property type="molecule type" value="Genomic_DNA"/>
</dbReference>
<dbReference type="UniPathway" id="UPA00060"/>
<evidence type="ECO:0000256" key="4">
    <source>
        <dbReference type="ARBA" id="ARBA00011881"/>
    </source>
</evidence>
<keyword evidence="8 11" id="KW-0784">Thiamine biosynthesis</keyword>
<evidence type="ECO:0000256" key="6">
    <source>
        <dbReference type="ARBA" id="ARBA00013647"/>
    </source>
</evidence>
<dbReference type="EMBL" id="LFVP01000007">
    <property type="protein sequence ID" value="KSA79576.1"/>
    <property type="molecule type" value="Genomic_DNA"/>
</dbReference>
<dbReference type="Proteomes" id="UP000507112">
    <property type="component" value="Unassembled WGS sequence"/>
</dbReference>
<dbReference type="EMBL" id="BDVT01000012">
    <property type="protein sequence ID" value="GBV21205.1"/>
    <property type="molecule type" value="Genomic_DNA"/>
</dbReference>
<evidence type="ECO:0000313" key="39">
    <source>
        <dbReference type="Proteomes" id="UP000293434"/>
    </source>
</evidence>
<dbReference type="Proteomes" id="UP000442782">
    <property type="component" value="Unassembled WGS sequence"/>
</dbReference>
<dbReference type="KEGG" id="saud:CH52_08485"/>
<dbReference type="Proteomes" id="UP000293434">
    <property type="component" value="Unassembled WGS sequence"/>
</dbReference>
<evidence type="ECO:0000313" key="55">
    <source>
        <dbReference type="Proteomes" id="UP000561555"/>
    </source>
</evidence>
<dbReference type="EC" id="3.5.99.2" evidence="5 11"/>
<evidence type="ECO:0000313" key="48">
    <source>
        <dbReference type="Proteomes" id="UP000473113"/>
    </source>
</evidence>
<dbReference type="Proteomes" id="UP000443708">
    <property type="component" value="Unassembled WGS sequence"/>
</dbReference>
<evidence type="ECO:0000313" key="33">
    <source>
        <dbReference type="EMBL" id="NUY12552.1"/>
    </source>
</evidence>
<dbReference type="CDD" id="cd19360">
    <property type="entry name" value="TenA_C_SaTenA-like"/>
    <property type="match status" value="1"/>
</dbReference>
<evidence type="ECO:0000313" key="35">
    <source>
        <dbReference type="EMBL" id="RZH94596.1"/>
    </source>
</evidence>
<sequence>MEFSQKLYQAAKPIINDIYEDDFIQKMLSGDIGADALRHYLKADAAYLKEFTNLYALLIPKMNSMNDVKFLVEQIEFMVEGEVLAHDILAQIVGESYEEIIKTKVWPPSGDHYIKHMYFQAHSRENAIYTIAAMAPCPYIYAELAKRSQSDHKLNREKDTAKWFDFYSTEMDDIINVFEALMNKLAESMSDKELEQVKQVFLESCIHERRFFNMAMTLEQWEFGGKVND</sequence>
<evidence type="ECO:0000313" key="50">
    <source>
        <dbReference type="Proteomes" id="UP000478867"/>
    </source>
</evidence>
<dbReference type="GO" id="GO:0050334">
    <property type="term" value="F:thiaminase activity"/>
    <property type="evidence" value="ECO:0007669"/>
    <property type="project" value="UniProtKB-EC"/>
</dbReference>
<dbReference type="SMR" id="A0A0D6H8Z6"/>
<dbReference type="EMBL" id="JAANEC010000084">
    <property type="protein sequence ID" value="NUY12552.1"/>
    <property type="molecule type" value="Genomic_DNA"/>
</dbReference>
<evidence type="ECO:0000259" key="12">
    <source>
        <dbReference type="Pfam" id="PF03070"/>
    </source>
</evidence>
<evidence type="ECO:0000313" key="54">
    <source>
        <dbReference type="Proteomes" id="UP000547874"/>
    </source>
</evidence>
<dbReference type="Proteomes" id="UP000561555">
    <property type="component" value="Unassembled WGS sequence"/>
</dbReference>
<evidence type="ECO:0000313" key="45">
    <source>
        <dbReference type="Proteomes" id="UP000459586"/>
    </source>
</evidence>
<dbReference type="Proteomes" id="UP000459702">
    <property type="component" value="Unassembled WGS sequence"/>
</dbReference>
<evidence type="ECO:0000313" key="13">
    <source>
        <dbReference type="EMBL" id="ATC72269.1"/>
    </source>
</evidence>
<evidence type="ECO:0000256" key="10">
    <source>
        <dbReference type="ARBA" id="ARBA00048337"/>
    </source>
</evidence>
<dbReference type="EMBL" id="CP023391">
    <property type="protein sequence ID" value="ATC72269.1"/>
    <property type="molecule type" value="Genomic_DNA"/>
</dbReference>
<reference evidence="47 50" key="9">
    <citation type="submission" date="2019-11" db="EMBL/GenBank/DDBJ databases">
        <title>Implementation of targeted gown and glove precautions to prevent Staphylococcus aureus acquisition in community-based nursing homes.</title>
        <authorList>
            <person name="Stine O.C."/>
        </authorList>
    </citation>
    <scope>NUCLEOTIDE SEQUENCE [LARGE SCALE GENOMIC DNA]</scope>
    <source>
        <strain evidence="30 50">S_1081.LBCF.DN</strain>
        <strain evidence="29 47">S_2062.LAUP.DI</strain>
    </source>
</reference>
<evidence type="ECO:0000313" key="16">
    <source>
        <dbReference type="EMBL" id="CAA4383592.1"/>
    </source>
</evidence>
<proteinExistence type="inferred from homology"/>
<evidence type="ECO:0000313" key="49">
    <source>
        <dbReference type="Proteomes" id="UP000478431"/>
    </source>
</evidence>
<evidence type="ECO:0000313" key="17">
    <source>
        <dbReference type="EMBL" id="CAA4690930.1"/>
    </source>
</evidence>
<keyword evidence="7 11" id="KW-0378">Hydrolase</keyword>
<comment type="function">
    <text evidence="9">Catalyzes an amino-pyrimidine hydrolysis reaction at the C5' of the pyrimidine moiety of thiamine compounds, a reaction that is part of a thiamine salvage pathway. Thus, catalyzes the conversion of 4-amino-5-aminomethyl-2-methylpyrimidine to 4-amino-5-hydroxymethyl-2-methylpyrimidine (HMP). Is also able to catalyze the hydrolytic cleavage of thiamine; however, this thiaminase activity may not be physiologically relevant. Therefore, is probably involved in the regeneration of the thiamine pyrimidine from thiamine degraded products present in the environment, rather than in thiamine degradation.</text>
</comment>
<dbReference type="Proteomes" id="UP000052129">
    <property type="component" value="Unassembled WGS sequence"/>
</dbReference>
<evidence type="ECO:0000313" key="40">
    <source>
        <dbReference type="Proteomes" id="UP000442696"/>
    </source>
</evidence>
<dbReference type="Proteomes" id="UP000217245">
    <property type="component" value="Chromosome"/>
</dbReference>
<comment type="subunit">
    <text evidence="4">Homotetramer.</text>
</comment>
<reference evidence="24" key="7">
    <citation type="submission" date="2018-07" db="EMBL/GenBank/DDBJ databases">
        <title>Protection against atopic dermatitis through acquisition of Staphylococcus quorum-sensing agr mutations in the skin.</title>
        <authorList>
            <person name="Nakamura Y."/>
            <person name="Takahashi H."/>
            <person name="Takaya A."/>
            <person name="Inoue Y."/>
            <person name="Katayama Y."/>
            <person name="Kusuya Y."/>
            <person name="Shoji T."/>
            <person name="Takada S."/>
            <person name="Nakagawa S."/>
            <person name="Oguma R."/>
            <person name="Ozawa N."/>
            <person name="Yamaide F."/>
            <person name="Suzuki S."/>
            <person name="Villaruz A."/>
            <person name="Otto M."/>
            <person name="Matsue H."/>
            <person name="Nunez G."/>
            <person name="Shimojo N."/>
        </authorList>
    </citation>
    <scope>NUCLEOTIDE SEQUENCE</scope>
    <source>
        <strain evidence="24">M1K003</strain>
    </source>
</reference>
<evidence type="ECO:0000313" key="31">
    <source>
        <dbReference type="EMBL" id="NGK21026.1"/>
    </source>
</evidence>
<reference evidence="27" key="2">
    <citation type="submission" date="2015-06" db="EMBL/GenBank/DDBJ databases">
        <authorList>
            <person name="Diene S.M."/>
            <person name="Von Dach E."/>
            <person name="Fankhauser C."/>
            <person name="Schrenzel J."/>
            <person name="Harbarth S."/>
            <person name="Francois P."/>
        </authorList>
    </citation>
    <scope>NUCLEOTIDE SEQUENCE</scope>
    <source>
        <strain evidence="27">MRSA_S26</strain>
    </source>
</reference>
<dbReference type="EMBL" id="LALQ01000048">
    <property type="protein sequence ID" value="KMR56460.1"/>
    <property type="molecule type" value="Genomic_DNA"/>
</dbReference>
<dbReference type="EMBL" id="UAUZ02000002">
    <property type="protein sequence ID" value="CAD7353912.1"/>
    <property type="molecule type" value="Genomic_DNA"/>
</dbReference>
<evidence type="ECO:0000256" key="7">
    <source>
        <dbReference type="ARBA" id="ARBA00022801"/>
    </source>
</evidence>
<dbReference type="EMBL" id="RQTC01000055">
    <property type="protein sequence ID" value="RZH94596.1"/>
    <property type="molecule type" value="Genomic_DNA"/>
</dbReference>
<evidence type="ECO:0000313" key="44">
    <source>
        <dbReference type="Proteomes" id="UP000451682"/>
    </source>
</evidence>
<dbReference type="EMBL" id="CAIGXB010000001">
    <property type="protein sequence ID" value="CAC5779067.1"/>
    <property type="molecule type" value="Genomic_DNA"/>
</dbReference>
<reference evidence="36 44" key="6">
    <citation type="submission" date="2018-06" db="EMBL/GenBank/DDBJ databases">
        <title>Whole genome sequencing to identify and define MRSA outbreaks.</title>
        <authorList>
            <person name="Sullivan M.J."/>
            <person name="Altman D.R."/>
            <person name="Chacko K."/>
            <person name="Ciferri B."/>
            <person name="Webster E."/>
            <person name="Deikus G."/>
            <person name="Lewis M."/>
            <person name="Khan Z."/>
            <person name="Beckford C."/>
            <person name="Rendo A."/>
            <person name="Samaroo F."/>
            <person name="Sebra R."/>
            <person name="Karam-Howlin R."/>
            <person name="Southwick K."/>
            <person name="Adams E."/>
            <person name="Ying L."/>
            <person name="Kornblum J."/>
            <person name="Factor S."/>
            <person name="Danesh Yazdi M."/>
            <person name="Dingle T."/>
            <person name="Hamula C."/>
            <person name="Bashir A."/>
            <person name="Schadt E."/>
            <person name="Kasarskis A."/>
            <person name="Patel G."/>
            <person name="Wallach F."/>
            <person name="Gibbs K."/>
            <person name="Van Bakel H."/>
        </authorList>
    </citation>
    <scope>NUCLEOTIDE SEQUENCE [LARGE SCALE GENOMIC DNA]</scope>
    <source>
        <strain evidence="44">pt013</strain>
        <strain evidence="36">Pt013</strain>
    </source>
</reference>
<reference evidence="35 39" key="8">
    <citation type="submission" date="2018-11" db="EMBL/GenBank/DDBJ databases">
        <title>Genomic profiling of Staphylococcus species from a Poultry farm system in KwaZulu-Natal, South Africa.</title>
        <authorList>
            <person name="Amoako D.G."/>
            <person name="Somboro A.M."/>
            <person name="Abia A.L.K."/>
            <person name="Bester L.A."/>
            <person name="Essack S.Y."/>
        </authorList>
    </citation>
    <scope>NUCLEOTIDE SEQUENCE [LARGE SCALE GENOMIC DNA]</scope>
    <source>
        <strain evidence="35 39">SA9</strain>
    </source>
</reference>